<name>A0ABV2IX61_9HYPH</name>
<gene>
    <name evidence="2" type="ORF">ABID16_001383</name>
</gene>
<sequence>MIARIFILMLGLLMAPACFAASFDCAKAQSEDEVAICGNPELSHRDMIADEMYRKAVDLAGAKAAKPVARDGLQERATCGGDTACIARAQQGLVDALAELIDSNSGATEAGSKITYGSRLGMQVTVTSVRGIGTSRAVIEVEHTREDATTFCREYVQKVTPKCIEDELAVEIGGELSANCQSGEFETLTGDELIFKGVNKTEDMADYVIAVKDTGEVLDGSSASGYPVVLEQFLALCPNRR</sequence>
<feature type="chain" id="PRO_5045139133" evidence="1">
    <location>
        <begin position="21"/>
        <end position="241"/>
    </location>
</feature>
<reference evidence="2 3" key="1">
    <citation type="submission" date="2024-06" db="EMBL/GenBank/DDBJ databases">
        <title>Genomic Encyclopedia of Type Strains, Phase IV (KMG-IV): sequencing the most valuable type-strain genomes for metagenomic binning, comparative biology and taxonomic classification.</title>
        <authorList>
            <person name="Goeker M."/>
        </authorList>
    </citation>
    <scope>NUCLEOTIDE SEQUENCE [LARGE SCALE GENOMIC DNA]</scope>
    <source>
        <strain evidence="2 3">DSM 29780</strain>
    </source>
</reference>
<keyword evidence="1" id="KW-0732">Signal</keyword>
<dbReference type="EMBL" id="JBEPMB010000001">
    <property type="protein sequence ID" value="MET3613078.1"/>
    <property type="molecule type" value="Genomic_DNA"/>
</dbReference>
<protein>
    <submittedName>
        <fullName evidence="2">Uncharacterized protein</fullName>
    </submittedName>
</protein>
<evidence type="ECO:0000313" key="2">
    <source>
        <dbReference type="EMBL" id="MET3613078.1"/>
    </source>
</evidence>
<dbReference type="Proteomes" id="UP001549047">
    <property type="component" value="Unassembled WGS sequence"/>
</dbReference>
<keyword evidence="3" id="KW-1185">Reference proteome</keyword>
<comment type="caution">
    <text evidence="2">The sequence shown here is derived from an EMBL/GenBank/DDBJ whole genome shotgun (WGS) entry which is preliminary data.</text>
</comment>
<evidence type="ECO:0000256" key="1">
    <source>
        <dbReference type="SAM" id="SignalP"/>
    </source>
</evidence>
<accession>A0ABV2IX61</accession>
<organism evidence="2 3">
    <name type="scientific">Rhizobium aquaticum</name>
    <dbReference type="NCBI Taxonomy" id="1549636"/>
    <lineage>
        <taxon>Bacteria</taxon>
        <taxon>Pseudomonadati</taxon>
        <taxon>Pseudomonadota</taxon>
        <taxon>Alphaproteobacteria</taxon>
        <taxon>Hyphomicrobiales</taxon>
        <taxon>Rhizobiaceae</taxon>
        <taxon>Rhizobium/Agrobacterium group</taxon>
        <taxon>Rhizobium</taxon>
    </lineage>
</organism>
<evidence type="ECO:0000313" key="3">
    <source>
        <dbReference type="Proteomes" id="UP001549047"/>
    </source>
</evidence>
<feature type="signal peptide" evidence="1">
    <location>
        <begin position="1"/>
        <end position="20"/>
    </location>
</feature>
<proteinExistence type="predicted"/>
<dbReference type="RefSeq" id="WP_354555576.1">
    <property type="nucleotide sequence ID" value="NZ_JBEPMB010000001.1"/>
</dbReference>